<dbReference type="RefSeq" id="WP_167227425.1">
    <property type="nucleotide sequence ID" value="NZ_VUYU01000014.1"/>
</dbReference>
<proteinExistence type="predicted"/>
<dbReference type="EMBL" id="VUYU01000014">
    <property type="protein sequence ID" value="NHZ35846.1"/>
    <property type="molecule type" value="Genomic_DNA"/>
</dbReference>
<accession>A0ABX0LLW5</accession>
<keyword evidence="2" id="KW-1185">Reference proteome</keyword>
<evidence type="ECO:0000313" key="2">
    <source>
        <dbReference type="Proteomes" id="UP000785613"/>
    </source>
</evidence>
<sequence>MDRAEAKQWIEQTCGAGWLPLVDEVFDKVPPGIVIDEVFQKWARLVVRCTPYDEAFESYLHDIEWLSAEICEICGKPGEEKMHDGWMITRCPRHALLPRNRFG</sequence>
<reference evidence="1 2" key="1">
    <citation type="submission" date="2019-09" db="EMBL/GenBank/DDBJ databases">
        <title>Taxonomy of Antarctic Massilia spp.: description of Massilia rubra sp. nov., Massilia aquatica sp. nov., Massilia mucilaginosa sp. nov., Massilia frigida sp. nov. isolated from streams, lakes and regoliths.</title>
        <authorList>
            <person name="Holochova P."/>
            <person name="Sedlacek I."/>
            <person name="Kralova S."/>
            <person name="Maslanova I."/>
            <person name="Busse H.-J."/>
            <person name="Stankova E."/>
            <person name="Vrbovska V."/>
            <person name="Kovarovic V."/>
            <person name="Bartak M."/>
            <person name="Svec P."/>
            <person name="Pantucek R."/>
        </authorList>
    </citation>
    <scope>NUCLEOTIDE SEQUENCE [LARGE SCALE GENOMIC DNA]</scope>
    <source>
        <strain evidence="1 2">CCM 8692</strain>
    </source>
</reference>
<protein>
    <submittedName>
        <fullName evidence="1">Uncharacterized protein</fullName>
    </submittedName>
</protein>
<organism evidence="1 2">
    <name type="scientific">Massilia rubra</name>
    <dbReference type="NCBI Taxonomy" id="2607910"/>
    <lineage>
        <taxon>Bacteria</taxon>
        <taxon>Pseudomonadati</taxon>
        <taxon>Pseudomonadota</taxon>
        <taxon>Betaproteobacteria</taxon>
        <taxon>Burkholderiales</taxon>
        <taxon>Oxalobacteraceae</taxon>
        <taxon>Telluria group</taxon>
        <taxon>Massilia</taxon>
    </lineage>
</organism>
<dbReference type="Proteomes" id="UP000785613">
    <property type="component" value="Unassembled WGS sequence"/>
</dbReference>
<comment type="caution">
    <text evidence="1">The sequence shown here is derived from an EMBL/GenBank/DDBJ whole genome shotgun (WGS) entry which is preliminary data.</text>
</comment>
<evidence type="ECO:0000313" key="1">
    <source>
        <dbReference type="EMBL" id="NHZ35846.1"/>
    </source>
</evidence>
<gene>
    <name evidence="1" type="ORF">F0185_19965</name>
</gene>
<name>A0ABX0LLW5_9BURK</name>